<feature type="region of interest" description="Disordered" evidence="1">
    <location>
        <begin position="1"/>
        <end position="23"/>
    </location>
</feature>
<evidence type="ECO:0000313" key="4">
    <source>
        <dbReference type="Proteomes" id="UP000602510"/>
    </source>
</evidence>
<evidence type="ECO:0000313" key="3">
    <source>
        <dbReference type="EMBL" id="KAF4138398.1"/>
    </source>
</evidence>
<dbReference type="EMBL" id="WSZM01000180">
    <property type="protein sequence ID" value="KAF4039235.1"/>
    <property type="molecule type" value="Genomic_DNA"/>
</dbReference>
<dbReference type="EMBL" id="JAACNO010001679">
    <property type="protein sequence ID" value="KAF4138398.1"/>
    <property type="molecule type" value="Genomic_DNA"/>
</dbReference>
<keyword evidence="4" id="KW-1185">Reference proteome</keyword>
<proteinExistence type="predicted"/>
<name>A0A833T8S1_PHYIN</name>
<accession>A0A833T8S1</accession>
<evidence type="ECO:0000256" key="1">
    <source>
        <dbReference type="SAM" id="MobiDB-lite"/>
    </source>
</evidence>
<gene>
    <name evidence="2" type="ORF">GN244_ATG08668</name>
    <name evidence="3" type="ORF">GN958_ATG12420</name>
</gene>
<reference evidence="2" key="1">
    <citation type="submission" date="2020-04" db="EMBL/GenBank/DDBJ databases">
        <title>Hybrid Assembly of Korean Phytophthora infestans isolates.</title>
        <authorList>
            <person name="Prokchorchik M."/>
            <person name="Lee Y."/>
            <person name="Seo J."/>
            <person name="Cho J.-H."/>
            <person name="Park Y.-E."/>
            <person name="Jang D.-C."/>
            <person name="Im J.-S."/>
            <person name="Choi J.-G."/>
            <person name="Park H.-J."/>
            <person name="Lee G.-B."/>
            <person name="Lee Y.-G."/>
            <person name="Hong S.-Y."/>
            <person name="Cho K."/>
            <person name="Sohn K.H."/>
        </authorList>
    </citation>
    <scope>NUCLEOTIDE SEQUENCE</scope>
    <source>
        <strain evidence="2">KR_1_A1</strain>
        <strain evidence="3">KR_2_A2</strain>
    </source>
</reference>
<feature type="region of interest" description="Disordered" evidence="1">
    <location>
        <begin position="49"/>
        <end position="77"/>
    </location>
</feature>
<dbReference type="Proteomes" id="UP000704712">
    <property type="component" value="Unassembled WGS sequence"/>
</dbReference>
<protein>
    <submittedName>
        <fullName evidence="2">Uncharacterized protein</fullName>
    </submittedName>
</protein>
<organism evidence="2 4">
    <name type="scientific">Phytophthora infestans</name>
    <name type="common">Potato late blight agent</name>
    <name type="synonym">Botrytis infestans</name>
    <dbReference type="NCBI Taxonomy" id="4787"/>
    <lineage>
        <taxon>Eukaryota</taxon>
        <taxon>Sar</taxon>
        <taxon>Stramenopiles</taxon>
        <taxon>Oomycota</taxon>
        <taxon>Peronosporomycetes</taxon>
        <taxon>Peronosporales</taxon>
        <taxon>Peronosporaceae</taxon>
        <taxon>Phytophthora</taxon>
    </lineage>
</organism>
<feature type="compositionally biased region" description="Low complexity" evidence="1">
    <location>
        <begin position="49"/>
        <end position="67"/>
    </location>
</feature>
<feature type="region of interest" description="Disordered" evidence="1">
    <location>
        <begin position="90"/>
        <end position="117"/>
    </location>
</feature>
<dbReference type="AlphaFoldDB" id="A0A833T8S1"/>
<sequence length="117" mass="12530">MQTEETSATDAADDSSPENGDALHESLMKVVAILRPNFGRPIMEVAREAASAPRSLRRPAAAEASSAGHTDKSGSLNRTIQMLEQVDVDQPQQARPGMRLRSKSVKRNSALGITACD</sequence>
<evidence type="ECO:0000313" key="2">
    <source>
        <dbReference type="EMBL" id="KAF4039235.1"/>
    </source>
</evidence>
<dbReference type="Proteomes" id="UP000602510">
    <property type="component" value="Unassembled WGS sequence"/>
</dbReference>
<comment type="caution">
    <text evidence="2">The sequence shown here is derived from an EMBL/GenBank/DDBJ whole genome shotgun (WGS) entry which is preliminary data.</text>
</comment>